<comment type="caution">
    <text evidence="1">The sequence shown here is derived from an EMBL/GenBank/DDBJ whole genome shotgun (WGS) entry which is preliminary data.</text>
</comment>
<proteinExistence type="predicted"/>
<dbReference type="InterPro" id="IPR050238">
    <property type="entry name" value="DNA_Rep/Repair_Clamp_Loader"/>
</dbReference>
<dbReference type="PANTHER" id="PTHR11669:SF8">
    <property type="entry name" value="DNA POLYMERASE III SUBUNIT DELTA"/>
    <property type="match status" value="1"/>
</dbReference>
<dbReference type="GO" id="GO:0006261">
    <property type="term" value="P:DNA-templated DNA replication"/>
    <property type="evidence" value="ECO:0007669"/>
    <property type="project" value="TreeGrafter"/>
</dbReference>
<dbReference type="EMBL" id="LCAK01000004">
    <property type="protein sequence ID" value="KKR88646.1"/>
    <property type="molecule type" value="Genomic_DNA"/>
</dbReference>
<organism evidence="1 2">
    <name type="scientific">Candidatus Wolfebacteria bacterium GW2011_GWB1_41_12</name>
    <dbReference type="NCBI Taxonomy" id="1619006"/>
    <lineage>
        <taxon>Bacteria</taxon>
        <taxon>Candidatus Wolfeibacteriota</taxon>
    </lineage>
</organism>
<sequence>MQSIIGHSKQKKYFEKAVKNGDLEHAYIFAGPDAIGKKKFALEIYVQANKSIFGLDPDLKIVLSDGSSIGIDEAREIKNFFSLSAHAGPYRFLIIDDAHMLTVEASNALLKIIEELPKSAVIILVSSKPALLLDTVKSRCHTVNFHSQSPEEIETYLSSRKLSQNDKDFILKISGKRIGKAISIIEKNIIEEIKKSILEFKKVLGMGDFEKIQYAKKLSDAGNYGDIIEDCINYFSADFQNNRKILKGLLGLHRILSQPQYNHKLAIENFLINIQ</sequence>
<evidence type="ECO:0000313" key="1">
    <source>
        <dbReference type="EMBL" id="KKR88646.1"/>
    </source>
</evidence>
<reference evidence="1 2" key="1">
    <citation type="journal article" date="2015" name="Nature">
        <title>rRNA introns, odd ribosomes, and small enigmatic genomes across a large radiation of phyla.</title>
        <authorList>
            <person name="Brown C.T."/>
            <person name="Hug L.A."/>
            <person name="Thomas B.C."/>
            <person name="Sharon I."/>
            <person name="Castelle C.J."/>
            <person name="Singh A."/>
            <person name="Wilkins M.J."/>
            <person name="Williams K.H."/>
            <person name="Banfield J.F."/>
        </authorList>
    </citation>
    <scope>NUCLEOTIDE SEQUENCE [LARGE SCALE GENOMIC DNA]</scope>
</reference>
<dbReference type="AlphaFoldDB" id="A0A0G0UMA5"/>
<evidence type="ECO:0008006" key="3">
    <source>
        <dbReference type="Google" id="ProtNLM"/>
    </source>
</evidence>
<gene>
    <name evidence="1" type="ORF">UU38_C0004G0008</name>
</gene>
<dbReference type="SUPFAM" id="SSF52540">
    <property type="entry name" value="P-loop containing nucleoside triphosphate hydrolases"/>
    <property type="match status" value="1"/>
</dbReference>
<dbReference type="PANTHER" id="PTHR11669">
    <property type="entry name" value="REPLICATION FACTOR C / DNA POLYMERASE III GAMMA-TAU SUBUNIT"/>
    <property type="match status" value="1"/>
</dbReference>
<name>A0A0G0UMA5_9BACT</name>
<dbReference type="Proteomes" id="UP000033918">
    <property type="component" value="Unassembled WGS sequence"/>
</dbReference>
<protein>
    <recommendedName>
        <fullName evidence="3">Polymerase III, delta prime subunit protein</fullName>
    </recommendedName>
</protein>
<dbReference type="Pfam" id="PF13177">
    <property type="entry name" value="DNA_pol3_delta2"/>
    <property type="match status" value="1"/>
</dbReference>
<dbReference type="InterPro" id="IPR027417">
    <property type="entry name" value="P-loop_NTPase"/>
</dbReference>
<evidence type="ECO:0000313" key="2">
    <source>
        <dbReference type="Proteomes" id="UP000033918"/>
    </source>
</evidence>
<dbReference type="Gene3D" id="3.40.50.300">
    <property type="entry name" value="P-loop containing nucleotide triphosphate hydrolases"/>
    <property type="match status" value="1"/>
</dbReference>
<accession>A0A0G0UMA5</accession>